<protein>
    <submittedName>
        <fullName evidence="1">Uncharacterized protein</fullName>
    </submittedName>
</protein>
<dbReference type="EMBL" id="MH606185">
    <property type="protein sequence ID" value="AXH71280.1"/>
    <property type="molecule type" value="Genomic_DNA"/>
</dbReference>
<gene>
    <name evidence="1" type="ORF">BSP38_238</name>
</gene>
<name>A0A345MK98_BPBSP</name>
<proteinExistence type="predicted"/>
<evidence type="ECO:0000313" key="2">
    <source>
        <dbReference type="Proteomes" id="UP000260425"/>
    </source>
</evidence>
<evidence type="ECO:0000313" key="1">
    <source>
        <dbReference type="EMBL" id="AXH71280.1"/>
    </source>
</evidence>
<sequence length="67" mass="7557">MKQLDLDLVRSLQRLTQLKDAGWKFLPEGETGYYLAVKQDQVVIIEELGDLQECMQIENTMSVGGVA</sequence>
<reference evidence="1 2" key="1">
    <citation type="submission" date="2018-07" db="EMBL/GenBank/DDBJ databases">
        <title>Complete nucleotide sequence of Bacillus phage BSP38.</title>
        <authorList>
            <person name="Ghosh K."/>
            <person name="Kim K.-P."/>
        </authorList>
    </citation>
    <scope>NUCLEOTIDE SEQUENCE [LARGE SCALE GENOMIC DNA]</scope>
</reference>
<keyword evidence="2" id="KW-1185">Reference proteome</keyword>
<dbReference type="Proteomes" id="UP000260425">
    <property type="component" value="Segment"/>
</dbReference>
<organismHost>
    <name type="scientific">Bacillus subtilis</name>
    <dbReference type="NCBI Taxonomy" id="1423"/>
</organismHost>
<organism evidence="1 2">
    <name type="scientific">Bacillus phage BSP38</name>
    <dbReference type="NCBI Taxonomy" id="2283013"/>
    <lineage>
        <taxon>Viruses</taxon>
        <taxon>Duplodnaviria</taxon>
        <taxon>Heunggongvirae</taxon>
        <taxon>Uroviricota</taxon>
        <taxon>Caudoviricetes</taxon>
        <taxon>Herelleviridae</taxon>
        <taxon>Bastillevirinae</taxon>
        <taxon>Jeonjuvirus</taxon>
        <taxon>Jeonjuvirus BSP38</taxon>
    </lineage>
</organism>
<accession>A0A345MK98</accession>